<dbReference type="SUPFAM" id="SSF49452">
    <property type="entry name" value="Starch-binding domain-like"/>
    <property type="match status" value="1"/>
</dbReference>
<accession>A0AAF3EBP2</accession>
<evidence type="ECO:0000256" key="4">
    <source>
        <dbReference type="ARBA" id="ARBA00022729"/>
    </source>
</evidence>
<evidence type="ECO:0000256" key="3">
    <source>
        <dbReference type="ARBA" id="ARBA00022692"/>
    </source>
</evidence>
<comment type="subcellular location">
    <subcellularLocation>
        <location evidence="1">Membrane</location>
        <topology evidence="1">Single-pass membrane protein</topology>
    </subcellularLocation>
</comment>
<dbReference type="Proteomes" id="UP000887575">
    <property type="component" value="Unassembled WGS sequence"/>
</dbReference>
<proteinExistence type="inferred from homology"/>
<sequence length="235" mass="26862">MWYLLFFLGIVFANEEDKSIVSSGAFSVEGEVILPSEALASSKWHTQTRVLLNHGQFIGFVKPDGTFRIDGIPSGSFIVQVENVDYVFEPIRVDVTGKGKIRARKLTILQPNAVNQIPYPLKMSAREQTRYFRKREEWRITDFVFSPTFLMLALPMLVVLVIPKLVANDPEMQREMESMQMPKMDMPDVSEMMANFFNGNQKPKKKAEISLSSHKKESFVGAVICFPYIFRVLNV</sequence>
<evidence type="ECO:0000256" key="6">
    <source>
        <dbReference type="ARBA" id="ARBA00023136"/>
    </source>
</evidence>
<keyword evidence="5 7" id="KW-1133">Transmembrane helix</keyword>
<dbReference type="PANTHER" id="PTHR13605">
    <property type="entry name" value="ER MEMBRANE PROTEIN COMPLEX SUBUNIT 7"/>
    <property type="match status" value="1"/>
</dbReference>
<feature type="transmembrane region" description="Helical" evidence="7">
    <location>
        <begin position="143"/>
        <end position="166"/>
    </location>
</feature>
<evidence type="ECO:0000313" key="10">
    <source>
        <dbReference type="WBParaSite" id="MBELARI_LOCUS11356"/>
    </source>
</evidence>
<dbReference type="InterPro" id="IPR039163">
    <property type="entry name" value="EMC7"/>
</dbReference>
<keyword evidence="3 7" id="KW-0812">Transmembrane</keyword>
<keyword evidence="6 7" id="KW-0472">Membrane</keyword>
<dbReference type="GO" id="GO:0072546">
    <property type="term" value="C:EMC complex"/>
    <property type="evidence" value="ECO:0007669"/>
    <property type="project" value="TreeGrafter"/>
</dbReference>
<evidence type="ECO:0000256" key="7">
    <source>
        <dbReference type="SAM" id="Phobius"/>
    </source>
</evidence>
<name>A0AAF3EBP2_9BILA</name>
<dbReference type="Pfam" id="PF09430">
    <property type="entry name" value="EMC7_beta-sandw"/>
    <property type="match status" value="1"/>
</dbReference>
<dbReference type="InterPro" id="IPR013784">
    <property type="entry name" value="Carb-bd-like_fold"/>
</dbReference>
<evidence type="ECO:0000313" key="9">
    <source>
        <dbReference type="Proteomes" id="UP000887575"/>
    </source>
</evidence>
<evidence type="ECO:0000256" key="5">
    <source>
        <dbReference type="ARBA" id="ARBA00022989"/>
    </source>
</evidence>
<comment type="similarity">
    <text evidence="2">Belongs to the EMC7 family.</text>
</comment>
<evidence type="ECO:0000256" key="2">
    <source>
        <dbReference type="ARBA" id="ARBA00008880"/>
    </source>
</evidence>
<protein>
    <recommendedName>
        <fullName evidence="8">ER membrane protein complex subunit 7 beta-sandwich domain-containing protein</fullName>
    </recommendedName>
</protein>
<evidence type="ECO:0000256" key="1">
    <source>
        <dbReference type="ARBA" id="ARBA00004167"/>
    </source>
</evidence>
<dbReference type="AlphaFoldDB" id="A0AAF3EBP2"/>
<keyword evidence="4" id="KW-0732">Signal</keyword>
<feature type="domain" description="ER membrane protein complex subunit 7 beta-sandwich" evidence="8">
    <location>
        <begin position="42"/>
        <end position="151"/>
    </location>
</feature>
<evidence type="ECO:0000259" key="8">
    <source>
        <dbReference type="Pfam" id="PF09430"/>
    </source>
</evidence>
<dbReference type="GO" id="GO:0030246">
    <property type="term" value="F:carbohydrate binding"/>
    <property type="evidence" value="ECO:0007669"/>
    <property type="project" value="InterPro"/>
</dbReference>
<dbReference type="WBParaSite" id="MBELARI_LOCUS11356">
    <property type="protein sequence ID" value="MBELARI_LOCUS11356"/>
    <property type="gene ID" value="MBELARI_LOCUS11356"/>
</dbReference>
<dbReference type="InterPro" id="IPR019008">
    <property type="entry name" value="Beta_sandwich_EMC7"/>
</dbReference>
<reference evidence="10" key="1">
    <citation type="submission" date="2024-02" db="UniProtKB">
        <authorList>
            <consortium name="WormBaseParasite"/>
        </authorList>
    </citation>
    <scope>IDENTIFICATION</scope>
</reference>
<keyword evidence="9" id="KW-1185">Reference proteome</keyword>
<dbReference type="PANTHER" id="PTHR13605:SF4">
    <property type="entry name" value="ER MEMBRANE PROTEIN COMPLEX SUBUNIT 7"/>
    <property type="match status" value="1"/>
</dbReference>
<organism evidence="9 10">
    <name type="scientific">Mesorhabditis belari</name>
    <dbReference type="NCBI Taxonomy" id="2138241"/>
    <lineage>
        <taxon>Eukaryota</taxon>
        <taxon>Metazoa</taxon>
        <taxon>Ecdysozoa</taxon>
        <taxon>Nematoda</taxon>
        <taxon>Chromadorea</taxon>
        <taxon>Rhabditida</taxon>
        <taxon>Rhabditina</taxon>
        <taxon>Rhabditomorpha</taxon>
        <taxon>Rhabditoidea</taxon>
        <taxon>Rhabditidae</taxon>
        <taxon>Mesorhabditinae</taxon>
        <taxon>Mesorhabditis</taxon>
    </lineage>
</organism>